<sequence length="69" mass="7839">MLPTVPQYQQQKRKELAMSVPRDPIPEKPPMPGPGWTPEPPIQEPDPDRLPDEMPVPNPDENEEPPKHA</sequence>
<dbReference type="Proteomes" id="UP000282195">
    <property type="component" value="Chromosome"/>
</dbReference>
<reference evidence="2 3" key="1">
    <citation type="submission" date="2018-10" db="EMBL/GenBank/DDBJ databases">
        <title>Rhizobium etli, R. leguminosarum and a new Rhizobium genospecies from Phaseolus dumosus.</title>
        <authorList>
            <person name="Ramirez-Puebla S.T."/>
            <person name="Rogel-Hernandez M.A."/>
            <person name="Guerrero G."/>
            <person name="Ormeno-Orrillo E."/>
            <person name="Martinez-Romero J.C."/>
            <person name="Negrete-Yankelevich S."/>
            <person name="Martinez-Romero E."/>
        </authorList>
    </citation>
    <scope>NUCLEOTIDE SEQUENCE [LARGE SCALE GENOMIC DNA]</scope>
    <source>
        <strain evidence="2 3">CCGE525</strain>
    </source>
</reference>
<feature type="compositionally biased region" description="Polar residues" evidence="1">
    <location>
        <begin position="1"/>
        <end position="10"/>
    </location>
</feature>
<keyword evidence="3" id="KW-1185">Reference proteome</keyword>
<dbReference type="AlphaFoldDB" id="A0A387FI18"/>
<feature type="compositionally biased region" description="Pro residues" evidence="1">
    <location>
        <begin position="27"/>
        <end position="44"/>
    </location>
</feature>
<dbReference type="EMBL" id="CP032694">
    <property type="protein sequence ID" value="AYG58159.1"/>
    <property type="molecule type" value="Genomic_DNA"/>
</dbReference>
<evidence type="ECO:0000313" key="3">
    <source>
        <dbReference type="Proteomes" id="UP000282195"/>
    </source>
</evidence>
<evidence type="ECO:0000256" key="1">
    <source>
        <dbReference type="SAM" id="MobiDB-lite"/>
    </source>
</evidence>
<proteinExistence type="predicted"/>
<feature type="region of interest" description="Disordered" evidence="1">
    <location>
        <begin position="1"/>
        <end position="69"/>
    </location>
</feature>
<protein>
    <submittedName>
        <fullName evidence="2">Uncharacterized protein</fullName>
    </submittedName>
</protein>
<evidence type="ECO:0000313" key="2">
    <source>
        <dbReference type="EMBL" id="AYG58159.1"/>
    </source>
</evidence>
<dbReference type="KEGG" id="rjg:CCGE525_04525"/>
<name>A0A387FI18_9HYPH</name>
<gene>
    <name evidence="2" type="ORF">CCGE525_04525</name>
</gene>
<organism evidence="2 3">
    <name type="scientific">Rhizobium jaguaris</name>
    <dbReference type="NCBI Taxonomy" id="1312183"/>
    <lineage>
        <taxon>Bacteria</taxon>
        <taxon>Pseudomonadati</taxon>
        <taxon>Pseudomonadota</taxon>
        <taxon>Alphaproteobacteria</taxon>
        <taxon>Hyphomicrobiales</taxon>
        <taxon>Rhizobiaceae</taxon>
        <taxon>Rhizobium/Agrobacterium group</taxon>
        <taxon>Rhizobium</taxon>
    </lineage>
</organism>
<accession>A0A387FI18</accession>